<evidence type="ECO:0000313" key="1">
    <source>
        <dbReference type="EMBL" id="QGS52463.1"/>
    </source>
</evidence>
<dbReference type="Proteomes" id="UP000424468">
    <property type="component" value="Chromosome"/>
</dbReference>
<sequence>MKKLLSFLQIGVLSTSILPLVGCGTNLDKTASNKFVDYVQELLKETYDSEQDFRKILVDKIKDFEKKYNLVVYTDKTSKPKNKNDIFFDMYVESAYHSLNQKELEIRVTGTIKYNGDSSYTWSQTSQKKKFKLNTNLLNWKIDSDLSNKDNNFDSQKRSSINFKSEQKENNSPVVKFLKGNEVINSNKNNKYGSSANGFSYNFKWEAQRDDGFEPIRQIKFDFIGSKFENLVDNLLIFYIEDGDYRWIKINLL</sequence>
<keyword evidence="2" id="KW-1185">Reference proteome</keyword>
<name>A0A6I6CK36_9MOLU</name>
<accession>A0A6I6CK36</accession>
<gene>
    <name evidence="1" type="ORF">STABA_v1c11160</name>
</gene>
<evidence type="ECO:0000313" key="2">
    <source>
        <dbReference type="Proteomes" id="UP000424468"/>
    </source>
</evidence>
<proteinExistence type="predicted"/>
<protein>
    <submittedName>
        <fullName evidence="1">Uncharacterized protein</fullName>
    </submittedName>
</protein>
<dbReference type="KEGG" id="stab:STABA_v1c11160"/>
<organism evidence="1 2">
    <name type="scientific">Spiroplasma tabanidicola</name>
    <dbReference type="NCBI Taxonomy" id="324079"/>
    <lineage>
        <taxon>Bacteria</taxon>
        <taxon>Bacillati</taxon>
        <taxon>Mycoplasmatota</taxon>
        <taxon>Mollicutes</taxon>
        <taxon>Entomoplasmatales</taxon>
        <taxon>Spiroplasmataceae</taxon>
        <taxon>Spiroplasma</taxon>
    </lineage>
</organism>
<dbReference type="AlphaFoldDB" id="A0A6I6CK36"/>
<dbReference type="RefSeq" id="WP_156007471.1">
    <property type="nucleotide sequence ID" value="NZ_CP046276.1"/>
</dbReference>
<dbReference type="EMBL" id="CP046276">
    <property type="protein sequence ID" value="QGS52463.1"/>
    <property type="molecule type" value="Genomic_DNA"/>
</dbReference>
<reference evidence="1 2" key="1">
    <citation type="submission" date="2019-11" db="EMBL/GenBank/DDBJ databases">
        <title>Complete genome sequence of Spiroplasma tabanidicola TAUS-1 (DSM 22603).</title>
        <authorList>
            <person name="Huang C.-T."/>
            <person name="Lin Y.-C."/>
            <person name="Kuo C.-H."/>
        </authorList>
    </citation>
    <scope>NUCLEOTIDE SEQUENCE [LARGE SCALE GENOMIC DNA]</scope>
    <source>
        <strain evidence="1 2">TAUS-1</strain>
    </source>
</reference>